<organism evidence="2 3">
    <name type="scientific">Elysia marginata</name>
    <dbReference type="NCBI Taxonomy" id="1093978"/>
    <lineage>
        <taxon>Eukaryota</taxon>
        <taxon>Metazoa</taxon>
        <taxon>Spiralia</taxon>
        <taxon>Lophotrochozoa</taxon>
        <taxon>Mollusca</taxon>
        <taxon>Gastropoda</taxon>
        <taxon>Heterobranchia</taxon>
        <taxon>Euthyneura</taxon>
        <taxon>Panpulmonata</taxon>
        <taxon>Sacoglossa</taxon>
        <taxon>Placobranchoidea</taxon>
        <taxon>Plakobranchidae</taxon>
        <taxon>Elysia</taxon>
    </lineage>
</organism>
<dbReference type="AlphaFoldDB" id="A0AAV4JDQ7"/>
<dbReference type="EMBL" id="BMAT01013795">
    <property type="protein sequence ID" value="GFS20476.1"/>
    <property type="molecule type" value="Genomic_DNA"/>
</dbReference>
<protein>
    <submittedName>
        <fullName evidence="2">Uncharacterized protein</fullName>
    </submittedName>
</protein>
<evidence type="ECO:0000256" key="1">
    <source>
        <dbReference type="SAM" id="MobiDB-lite"/>
    </source>
</evidence>
<evidence type="ECO:0000313" key="2">
    <source>
        <dbReference type="EMBL" id="GFS20476.1"/>
    </source>
</evidence>
<feature type="compositionally biased region" description="Low complexity" evidence="1">
    <location>
        <begin position="29"/>
        <end position="38"/>
    </location>
</feature>
<keyword evidence="3" id="KW-1185">Reference proteome</keyword>
<name>A0AAV4JDQ7_9GAST</name>
<evidence type="ECO:0000313" key="3">
    <source>
        <dbReference type="Proteomes" id="UP000762676"/>
    </source>
</evidence>
<accession>A0AAV4JDQ7</accession>
<sequence>MGLLDGQPKNADKRKSTMSQTKTSGPGWACAAKTTQARTRARRRKCVADIFILKGQKKFITSRLGSTKGDMPGKSKLSPLRKQHQQEKEQ</sequence>
<proteinExistence type="predicted"/>
<feature type="region of interest" description="Disordered" evidence="1">
    <location>
        <begin position="1"/>
        <end position="41"/>
    </location>
</feature>
<feature type="region of interest" description="Disordered" evidence="1">
    <location>
        <begin position="61"/>
        <end position="90"/>
    </location>
</feature>
<dbReference type="Proteomes" id="UP000762676">
    <property type="component" value="Unassembled WGS sequence"/>
</dbReference>
<comment type="caution">
    <text evidence="2">The sequence shown here is derived from an EMBL/GenBank/DDBJ whole genome shotgun (WGS) entry which is preliminary data.</text>
</comment>
<gene>
    <name evidence="2" type="ORF">ElyMa_006900200</name>
</gene>
<reference evidence="2 3" key="1">
    <citation type="journal article" date="2021" name="Elife">
        <title>Chloroplast acquisition without the gene transfer in kleptoplastic sea slugs, Plakobranchus ocellatus.</title>
        <authorList>
            <person name="Maeda T."/>
            <person name="Takahashi S."/>
            <person name="Yoshida T."/>
            <person name="Shimamura S."/>
            <person name="Takaki Y."/>
            <person name="Nagai Y."/>
            <person name="Toyoda A."/>
            <person name="Suzuki Y."/>
            <person name="Arimoto A."/>
            <person name="Ishii H."/>
            <person name="Satoh N."/>
            <person name="Nishiyama T."/>
            <person name="Hasebe M."/>
            <person name="Maruyama T."/>
            <person name="Minagawa J."/>
            <person name="Obokata J."/>
            <person name="Shigenobu S."/>
        </authorList>
    </citation>
    <scope>NUCLEOTIDE SEQUENCE [LARGE SCALE GENOMIC DNA]</scope>
</reference>